<organism evidence="2 3">
    <name type="scientific">Homo sapiens</name>
    <name type="common">Human</name>
    <dbReference type="NCBI Taxonomy" id="9606"/>
    <lineage>
        <taxon>Eukaryota</taxon>
        <taxon>Metazoa</taxon>
        <taxon>Chordata</taxon>
        <taxon>Craniata</taxon>
        <taxon>Vertebrata</taxon>
        <taxon>Euteleostomi</taxon>
        <taxon>Mammalia</taxon>
        <taxon>Eutheria</taxon>
        <taxon>Euarchontoglires</taxon>
        <taxon>Primates</taxon>
        <taxon>Haplorrhini</taxon>
        <taxon>Catarrhini</taxon>
        <taxon>Hominidae</taxon>
        <taxon>Homo</taxon>
    </lineage>
</organism>
<reference evidence="2 3" key="2">
    <citation type="journal article" date="2004" name="Nature">
        <title>The DNA sequence and biology of human chromosome 19.</title>
        <authorList>
            <person name="Grimwood J."/>
            <person name="Gordon L.A."/>
            <person name="Olsen A."/>
            <person name="Terry A."/>
            <person name="Schmutz J."/>
            <person name="Lamerdin J."/>
            <person name="Hellsten U."/>
            <person name="Goodstein D."/>
            <person name="Couronne O."/>
            <person name="Tran-Gyamfi M."/>
            <person name="Aerts A."/>
            <person name="Altherr M."/>
            <person name="Ashworth L."/>
            <person name="Bajorek E."/>
            <person name="Black S."/>
            <person name="Branscomb E."/>
            <person name="Caenepeel S."/>
            <person name="Carrano A."/>
            <person name="Caoile C."/>
            <person name="Chan Y.M."/>
            <person name="Christensen M."/>
            <person name="Cleland C.A."/>
            <person name="Copeland A."/>
            <person name="Dalin E."/>
            <person name="Dehal P."/>
            <person name="Denys M."/>
            <person name="Detter J.C."/>
            <person name="Escobar J."/>
            <person name="Flowers D."/>
            <person name="Fotopulos D."/>
            <person name="Garcia C."/>
            <person name="Georgescu A.M."/>
            <person name="Glavina T."/>
            <person name="Gomez M."/>
            <person name="Gonzales E."/>
            <person name="Groza M."/>
            <person name="Hammon N."/>
            <person name="Hawkins T."/>
            <person name="Haydu L."/>
            <person name="Ho I."/>
            <person name="Huang W."/>
            <person name="Israni S."/>
            <person name="Jett J."/>
            <person name="Kadner K."/>
            <person name="Kimball H."/>
            <person name="Kobayashi A."/>
            <person name="Larionov V."/>
            <person name="Leem S.H."/>
            <person name="Lopez F."/>
            <person name="Lou Y."/>
            <person name="Lowry S."/>
            <person name="Malfatti S."/>
            <person name="Martinez D."/>
            <person name="McCready P."/>
            <person name="Medina C."/>
            <person name="Morgan J."/>
            <person name="Nelson K."/>
            <person name="Nolan M."/>
            <person name="Ovcharenko I."/>
            <person name="Pitluck S."/>
            <person name="Pollard M."/>
            <person name="Popkie A.P."/>
            <person name="Predki P."/>
            <person name="Quan G."/>
            <person name="Ramirez L."/>
            <person name="Rash S."/>
            <person name="Retterer J."/>
            <person name="Rodriguez A."/>
            <person name="Rogers S."/>
            <person name="Salamov A."/>
            <person name="Salazar A."/>
            <person name="She X."/>
            <person name="Smith D."/>
            <person name="Slezak T."/>
            <person name="Solovyev V."/>
            <person name="Thayer N."/>
            <person name="Tice H."/>
            <person name="Tsai M."/>
            <person name="Ustaszewska A."/>
            <person name="Vo N."/>
            <person name="Wagner M."/>
            <person name="Wheeler J."/>
            <person name="Wu K."/>
            <person name="Xie G."/>
            <person name="Yang J."/>
            <person name="Dubchak I."/>
            <person name="Furey T.S."/>
            <person name="DeJong P."/>
            <person name="Dickson M."/>
            <person name="Gordon D."/>
            <person name="Eichler E.E."/>
            <person name="Pennacchio L.A."/>
            <person name="Richardson P."/>
            <person name="Stubbs L."/>
            <person name="Rokhsar D.S."/>
            <person name="Myers R.M."/>
            <person name="Rubin E.M."/>
            <person name="Lucas S.M."/>
        </authorList>
    </citation>
    <scope>NUCLEOTIDE SEQUENCE [LARGE SCALE GENOMIC DNA]</scope>
</reference>
<dbReference type="ExpressionAtlas" id="J3KT31">
    <property type="expression patterns" value="baseline and differential"/>
</dbReference>
<dbReference type="UCSC" id="uc060ypp.1">
    <property type="organism name" value="human"/>
</dbReference>
<dbReference type="AlphaFoldDB" id="J3KT31"/>
<feature type="region of interest" description="Disordered" evidence="1">
    <location>
        <begin position="1"/>
        <end position="69"/>
    </location>
</feature>
<dbReference type="GeneTree" id="ENSGT00940000157189"/>
<dbReference type="EMBL" id="KC877734">
    <property type="status" value="NOT_ANNOTATED_CDS"/>
    <property type="molecule type" value="Genomic_DNA"/>
</dbReference>
<evidence type="ECO:0000313" key="2">
    <source>
        <dbReference type="Ensembl" id="ENSP00000462776.1"/>
    </source>
</evidence>
<keyword evidence="3" id="KW-1185">Reference proteome</keyword>
<evidence type="ECO:0000313" key="3">
    <source>
        <dbReference type="Proteomes" id="UP000005640"/>
    </source>
</evidence>
<reference evidence="2" key="1">
    <citation type="journal article" date="2001" name="Nature">
        <title>Initial sequencing and analysis of the human genome.</title>
        <authorList>
            <consortium name="International Human Genome Sequencing Consortium"/>
            <person name="Lander E.S."/>
            <person name="Linton L.M."/>
            <person name="Birren B."/>
            <person name="Nusbaum C."/>
            <person name="Zody M.C."/>
            <person name="Baldwin J."/>
            <person name="Devon K."/>
            <person name="Dewar K."/>
            <person name="Doyle M."/>
            <person name="FitzHugh W."/>
            <person name="Funke R."/>
            <person name="Gage D."/>
            <person name="Harris K."/>
            <person name="Heaford A."/>
            <person name="Howland J."/>
            <person name="Kann L."/>
            <person name="Lehoczky J."/>
            <person name="LeVine R."/>
            <person name="McEwan P."/>
            <person name="McKernan K."/>
            <person name="Meldrim J."/>
            <person name="Mesirov J.P."/>
            <person name="Miranda C."/>
            <person name="Morris W."/>
            <person name="Naylor J."/>
            <person name="Raymond C."/>
            <person name="Rosetti M."/>
            <person name="Santos R."/>
            <person name="Sheridan A."/>
            <person name="Sougnez C."/>
            <person name="Stange-Thomann N."/>
            <person name="Stojanovic N."/>
            <person name="Subramanian A."/>
            <person name="Wyman D."/>
            <person name="Rogers J."/>
            <person name="Sulston J."/>
            <person name="Ainscough R."/>
            <person name="Beck S."/>
            <person name="Bentley D."/>
            <person name="Burton J."/>
            <person name="Clee C."/>
            <person name="Carter N."/>
            <person name="Coulson A."/>
            <person name="Deadman R."/>
            <person name="Deloukas P."/>
            <person name="Dunham A."/>
            <person name="Dunham I."/>
            <person name="Durbin R."/>
            <person name="French L."/>
            <person name="Grafham D."/>
            <person name="Gregory S."/>
            <person name="Hubbard T."/>
            <person name="Humphray S."/>
            <person name="Hunt A."/>
            <person name="Jones M."/>
            <person name="Lloyd C."/>
            <person name="McMurray A."/>
            <person name="Matthews L."/>
            <person name="Mercer S."/>
            <person name="Milne S."/>
            <person name="Mullikin J.C."/>
            <person name="Mungall A."/>
            <person name="Plumb R."/>
            <person name="Ross M."/>
            <person name="Shownkeen R."/>
            <person name="Sims S."/>
            <person name="Waterston R.H."/>
            <person name="Wilson R.K."/>
            <person name="Hillier L.W."/>
            <person name="McPherson J.D."/>
            <person name="Marra M.A."/>
            <person name="Mardis E.R."/>
            <person name="Fulton L.A."/>
            <person name="Chinwalla A.T."/>
            <person name="Pepin K.H."/>
            <person name="Gish W.R."/>
            <person name="Chissoe S.L."/>
            <person name="Wendl M.C."/>
            <person name="Delehaunty K.D."/>
            <person name="Miner T.L."/>
            <person name="Delehaunty A."/>
            <person name="Kramer J.B."/>
            <person name="Cook L.L."/>
            <person name="Fulton R.S."/>
            <person name="Johnson D.L."/>
            <person name="Minx P.J."/>
            <person name="Clifton S.W."/>
            <person name="Hawkins T."/>
            <person name="Branscomb E."/>
            <person name="Predki P."/>
            <person name="Richardson P."/>
            <person name="Wenning S."/>
            <person name="Slezak T."/>
            <person name="Doggett N."/>
            <person name="Cheng J.F."/>
            <person name="Olsen A."/>
            <person name="Lucas S."/>
            <person name="Elkin C."/>
            <person name="Uberbacher E."/>
            <person name="Frazier M."/>
            <person name="Gibbs R.A."/>
            <person name="Muzny D.M."/>
            <person name="Scherer S.E."/>
            <person name="Bouck J.B."/>
            <person name="Sodergren E.J."/>
            <person name="Worley K.C."/>
            <person name="Rives C.M."/>
            <person name="Gorrell J.H."/>
            <person name="Metzker M.L."/>
            <person name="Naylor S.L."/>
            <person name="Kucherlapati R.S."/>
            <person name="Nelson D.L."/>
            <person name="Weinstock G.M."/>
            <person name="Sakaki Y."/>
            <person name="Fujiyama A."/>
            <person name="Hattori M."/>
            <person name="Yada T."/>
            <person name="Toyoda A."/>
            <person name="Itoh T."/>
            <person name="Kawagoe C."/>
            <person name="Watanabe H."/>
            <person name="Totoki Y."/>
            <person name="Taylor T."/>
            <person name="Weissenbach J."/>
            <person name="Heilig R."/>
            <person name="Saurin W."/>
            <person name="Artiguenave F."/>
            <person name="Brottier P."/>
            <person name="Bruls T."/>
            <person name="Pelletier E."/>
            <person name="Robert C."/>
            <person name="Wincker P."/>
            <person name="Smith D.R."/>
            <person name="Doucette-Stamm L."/>
            <person name="Rubenfield M."/>
            <person name="Weinstock K."/>
            <person name="Lee H.M."/>
            <person name="Dubois J."/>
            <person name="Rosenthal A."/>
            <person name="Platzer M."/>
            <person name="Nyakatura G."/>
            <person name="Taudien S."/>
            <person name="Rump A."/>
            <person name="Yang H."/>
            <person name="Yu J."/>
            <person name="Wang J."/>
            <person name="Huang G."/>
            <person name="Gu J."/>
            <person name="Hood L."/>
            <person name="Rowen L."/>
            <person name="Madan A."/>
            <person name="Qin S."/>
            <person name="Davis R.W."/>
            <person name="Federspiel N.A."/>
            <person name="Abola A.P."/>
            <person name="Proctor M.J."/>
            <person name="Myers R.M."/>
            <person name="Schmutz J."/>
            <person name="Dickson M."/>
            <person name="Grimwood J."/>
            <person name="Cox D.R."/>
            <person name="Olson M.V."/>
            <person name="Kaul R."/>
            <person name="Raymond C."/>
            <person name="Shimizu N."/>
            <person name="Kawasaki K."/>
            <person name="Minoshima S."/>
            <person name="Evans G.A."/>
            <person name="Athanasiou M."/>
            <person name="Schultz R."/>
            <person name="Roe B.A."/>
            <person name="Chen F."/>
            <person name="Pan H."/>
            <person name="Ramser J."/>
            <person name="Lehrach H."/>
            <person name="Reinhardt R."/>
            <person name="McCombie W.R."/>
            <person name="de la Bastide M."/>
            <person name="Dedhia N."/>
            <person name="Blocker H."/>
            <person name="Hornischer K."/>
            <person name="Nordsiek G."/>
            <person name="Agarwala R."/>
            <person name="Aravind L."/>
            <person name="Bailey J.A."/>
            <person name="Bateman A."/>
            <person name="Batzoglou S."/>
            <person name="Birney E."/>
            <person name="Bork P."/>
            <person name="Brown D.G."/>
            <person name="Burge C.B."/>
            <person name="Cerutti L."/>
            <person name="Chen H.C."/>
            <person name="Church D."/>
            <person name="Clamp M."/>
            <person name="Copley R.R."/>
            <person name="Doerks T."/>
            <person name="Eddy S.R."/>
            <person name="Eichler E.E."/>
            <person name="Furey T.S."/>
            <person name="Galagan J."/>
            <person name="Gilbert J.G."/>
            <person name="Harmon C."/>
            <person name="Hayashizaki Y."/>
            <person name="Haussler D."/>
            <person name="Hermjakob H."/>
            <person name="Hokamp K."/>
            <person name="Jang W."/>
            <person name="Johnson L.S."/>
            <person name="Jones T.A."/>
            <person name="Kasif S."/>
            <person name="Kaspryzk A."/>
            <person name="Kennedy S."/>
            <person name="Kent W.J."/>
            <person name="Kitts P."/>
            <person name="Koonin E.V."/>
            <person name="Korf I."/>
            <person name="Kulp D."/>
            <person name="Lancet D."/>
            <person name="Lowe T.M."/>
            <person name="McLysaght A."/>
            <person name="Mikkelsen T."/>
            <person name="Moran J.V."/>
            <person name="Mulder N."/>
            <person name="Pollara V.J."/>
            <person name="Ponting C.P."/>
            <person name="Schuler G."/>
            <person name="Schultz J."/>
            <person name="Slater G."/>
            <person name="Smit A.F."/>
            <person name="Stupka E."/>
            <person name="Szustakowski J."/>
            <person name="Thierry-Mieg D."/>
            <person name="Thierry-Mieg J."/>
            <person name="Wagner L."/>
            <person name="Wallis J."/>
            <person name="Wheeler R."/>
            <person name="Williams A."/>
            <person name="Wolf Y.I."/>
            <person name="Wolfe K.H."/>
            <person name="Yang S.P."/>
            <person name="Yeh R.F."/>
            <person name="Collins F."/>
            <person name="Guyer M.S."/>
            <person name="Peterson J."/>
            <person name="Felsenfeld A."/>
            <person name="Wetterstrand K.A."/>
            <person name="Patrinos A."/>
            <person name="Morgan M.J."/>
            <person name="de Jong P."/>
            <person name="Catanese J.J."/>
            <person name="Osoegawa K."/>
            <person name="Shizuya H."/>
            <person name="Choi S."/>
            <person name="Chen Y.J."/>
        </authorList>
    </citation>
    <scope>NUCLEOTIDE SEQUENCE [LARGE SCALE GENOMIC DNA]</scope>
</reference>
<dbReference type="Ensembl" id="ENST00000492463.6">
    <property type="protein sequence ID" value="ENSP00000462776.1"/>
    <property type="gene ID" value="ENSG00000105221.18"/>
</dbReference>
<reference evidence="2" key="4">
    <citation type="submission" date="2025-05" db="UniProtKB">
        <authorList>
            <consortium name="Ensembl"/>
        </authorList>
    </citation>
    <scope>IDENTIFICATION</scope>
</reference>
<gene>
    <name evidence="2" type="primary">AKT2</name>
</gene>
<reference evidence="2" key="3">
    <citation type="journal article" date="2004" name="Nature">
        <title>Finishing the euchromatic sequence of the human genome.</title>
        <authorList>
            <consortium name="International Human Genome Sequencing Consortium"/>
        </authorList>
    </citation>
    <scope>NUCLEOTIDE SEQUENCE [LARGE SCALE GENOMIC DNA]</scope>
</reference>
<dbReference type="VEuPathDB" id="HostDB:ENSG00000105221"/>
<dbReference type="OrthoDB" id="63267at2759"/>
<dbReference type="Ensembl" id="ENST00000391844.8">
    <property type="protein sequence ID" value="ENSP00000375719.4"/>
    <property type="gene ID" value="ENSG00000105221.18"/>
</dbReference>
<dbReference type="HOGENOM" id="CLU_2775250_0_0_1"/>
<dbReference type="Ensembl" id="ENST00000584288.5">
    <property type="protein sequence ID" value="ENSP00000462469.1"/>
    <property type="gene ID" value="ENSG00000105221.18"/>
</dbReference>
<dbReference type="Bgee" id="ENSG00000105221">
    <property type="expression patterns" value="Expressed in right uterine tube and 178 other cell types or tissues"/>
</dbReference>
<evidence type="ECO:0000256" key="1">
    <source>
        <dbReference type="SAM" id="MobiDB-lite"/>
    </source>
</evidence>
<dbReference type="EMBL" id="AC118344">
    <property type="status" value="NOT_ANNOTATED_CDS"/>
    <property type="molecule type" value="Genomic_DNA"/>
</dbReference>
<feature type="compositionally biased region" description="Basic and acidic residues" evidence="1">
    <location>
        <begin position="22"/>
        <end position="47"/>
    </location>
</feature>
<dbReference type="OpenTargets" id="ENSG00000105221"/>
<sequence length="69" mass="7604">MPADEDREAATQHLCHTLPAVDHSHREDLPRGFSRREGGVDAGHPDGRQQPQAAGPRRGPHGLQVWLPQ</sequence>
<dbReference type="Proteomes" id="UP000005640">
    <property type="component" value="Chromosome 19"/>
</dbReference>
<accession>J3KT31</accession>
<dbReference type="HGNC" id="HGNC:392">
    <property type="gene designation" value="AKT2"/>
</dbReference>
<dbReference type="ChiTaRS" id="AKT2">
    <property type="organism name" value="human"/>
</dbReference>
<proteinExistence type="predicted"/>
<protein>
    <submittedName>
        <fullName evidence="2">AKT serine/threonine kinase 2</fullName>
    </submittedName>
</protein>
<name>J3KT31_HUMAN</name>